<gene>
    <name evidence="2" type="ORF">R1sor_011122</name>
</gene>
<evidence type="ECO:0000313" key="3">
    <source>
        <dbReference type="Proteomes" id="UP001633002"/>
    </source>
</evidence>
<evidence type="ECO:0000313" key="2">
    <source>
        <dbReference type="EMBL" id="KAL3697046.1"/>
    </source>
</evidence>
<organism evidence="2 3">
    <name type="scientific">Riccia sorocarpa</name>
    <dbReference type="NCBI Taxonomy" id="122646"/>
    <lineage>
        <taxon>Eukaryota</taxon>
        <taxon>Viridiplantae</taxon>
        <taxon>Streptophyta</taxon>
        <taxon>Embryophyta</taxon>
        <taxon>Marchantiophyta</taxon>
        <taxon>Marchantiopsida</taxon>
        <taxon>Marchantiidae</taxon>
        <taxon>Marchantiales</taxon>
        <taxon>Ricciaceae</taxon>
        <taxon>Riccia</taxon>
    </lineage>
</organism>
<dbReference type="AlphaFoldDB" id="A0ABD3I431"/>
<name>A0ABD3I431_9MARC</name>
<comment type="caution">
    <text evidence="2">The sequence shown here is derived from an EMBL/GenBank/DDBJ whole genome shotgun (WGS) entry which is preliminary data.</text>
</comment>
<evidence type="ECO:0000256" key="1">
    <source>
        <dbReference type="SAM" id="MobiDB-lite"/>
    </source>
</evidence>
<accession>A0ABD3I431</accession>
<sequence length="422" mass="47944">MSLPGLLFFLRSEHEKRRCAAEMDTAKSEVQASKPNPTEVGFQIHIGNNGNNQQRDEGPSKGTVVNSRCSRSLNSNVPRRRISGNVVYDHVPIHRQPLAPASKLKSSDFRPRLCEEFPGDSCPFSPTPCGWPAPPPDGLAYGKPNRTPQEYGSGWPKGQSNKWCDRKEWLQQIHIPQKEHAAGIRGWNILPKCTQRSLQYGKNVGDILPRLTLRHTDVIILPCVDRNNITRAGYVSFAKHNKSTEVEPGTMVLRLAKSFHGGFRMRECIKLLLRTDVGWRFKGSIPTQNVYNNNCTPSNYTKFPVRYCQRRMPNTADNSCIPQRGDVIIHEAWKELTRTDRADKCSSLKWWLPSMEIDLNDLLVRMCVWINNPEGSQLDGYVELFMFSGIGLGWVFLGRDETFFDLRGLPSESDTSDDDHNY</sequence>
<protein>
    <submittedName>
        <fullName evidence="2">Uncharacterized protein</fullName>
    </submittedName>
</protein>
<keyword evidence="3" id="KW-1185">Reference proteome</keyword>
<feature type="region of interest" description="Disordered" evidence="1">
    <location>
        <begin position="46"/>
        <end position="68"/>
    </location>
</feature>
<dbReference type="EMBL" id="JBJQOH010000002">
    <property type="protein sequence ID" value="KAL3697046.1"/>
    <property type="molecule type" value="Genomic_DNA"/>
</dbReference>
<dbReference type="Proteomes" id="UP001633002">
    <property type="component" value="Unassembled WGS sequence"/>
</dbReference>
<reference evidence="2 3" key="1">
    <citation type="submission" date="2024-09" db="EMBL/GenBank/DDBJ databases">
        <title>Chromosome-scale assembly of Riccia sorocarpa.</title>
        <authorList>
            <person name="Paukszto L."/>
        </authorList>
    </citation>
    <scope>NUCLEOTIDE SEQUENCE [LARGE SCALE GENOMIC DNA]</scope>
    <source>
        <strain evidence="2">LP-2024</strain>
        <tissue evidence="2">Aerial parts of the thallus</tissue>
    </source>
</reference>
<proteinExistence type="predicted"/>